<evidence type="ECO:0000313" key="5">
    <source>
        <dbReference type="Proteomes" id="UP000590412"/>
    </source>
</evidence>
<proteinExistence type="predicted"/>
<sequence>MSNENQKDPPATKVTDPKQLTTIYKKNGTFDAKRKELLSNFKQSETCQNLLLKLQIMVESKVKADPSILMKNKGKTAALIQGEIVNQSNSKDNATSTIHHGSKEDTGILSIVDKDIQENIIDSSQFHESLKEELMDVQRKLMGISDDEFETMKQELRVKKEKQEQEEAIKRQVRLEKDKNELDYRNNFRIKEMTNGRVHANAATAHRVHKVPRINLKSKNASGGDSPSEAKVEKKKVTKMMY</sequence>
<comment type="caution">
    <text evidence="4">The sequence shown here is derived from an EMBL/GenBank/DDBJ whole genome shotgun (WGS) entry which is preliminary data.</text>
</comment>
<gene>
    <name evidence="4" type="ORF">FOB60_002127</name>
</gene>
<dbReference type="Pfam" id="PF05205">
    <property type="entry name" value="COMPASS-Shg1"/>
    <property type="match status" value="1"/>
</dbReference>
<reference evidence="4" key="1">
    <citation type="submission" date="2020-03" db="EMBL/GenBank/DDBJ databases">
        <title>FDA dAtabase for Regulatory Grade micrObial Sequences (FDA-ARGOS): Supporting development and validation of Infectious Disease Dx tests.</title>
        <authorList>
            <person name="Campos J."/>
            <person name="Goldberg B."/>
            <person name="Tallon L."/>
            <person name="Sadzewicz L."/>
            <person name="Vavikolanu K."/>
            <person name="Mehta A."/>
            <person name="Aluvathingal J."/>
            <person name="Nadendla S."/>
            <person name="Nandy P."/>
            <person name="Geyer C."/>
            <person name="Yan Y."/>
            <person name="Sichtig H."/>
        </authorList>
    </citation>
    <scope>NUCLEOTIDE SEQUENCE [LARGE SCALE GENOMIC DNA]</scope>
    <source>
        <strain evidence="4">FDAARGOS_652</strain>
    </source>
</reference>
<name>A0A8X7NMN5_CANPA</name>
<feature type="region of interest" description="Disordered" evidence="2">
    <location>
        <begin position="212"/>
        <end position="242"/>
    </location>
</feature>
<feature type="domain" description="BOD1/SHG1" evidence="3">
    <location>
        <begin position="19"/>
        <end position="134"/>
    </location>
</feature>
<dbReference type="Proteomes" id="UP000590412">
    <property type="component" value="Unassembled WGS sequence"/>
</dbReference>
<feature type="compositionally biased region" description="Basic residues" evidence="2">
    <location>
        <begin position="233"/>
        <end position="242"/>
    </location>
</feature>
<dbReference type="OrthoDB" id="5579731at2759"/>
<dbReference type="InterPro" id="IPR055264">
    <property type="entry name" value="BOD1/SHG1_dom"/>
</dbReference>
<evidence type="ECO:0000259" key="3">
    <source>
        <dbReference type="Pfam" id="PF05205"/>
    </source>
</evidence>
<dbReference type="EMBL" id="JABWAB010000003">
    <property type="protein sequence ID" value="KAF6057572.1"/>
    <property type="molecule type" value="Genomic_DNA"/>
</dbReference>
<accession>A0A8X7NMN5</accession>
<dbReference type="AlphaFoldDB" id="A0A8X7NMN5"/>
<protein>
    <submittedName>
        <fullName evidence="4">COMPASS (Complex proteins associated with Set1p) component shg1 family protein</fullName>
    </submittedName>
</protein>
<feature type="coiled-coil region" evidence="1">
    <location>
        <begin position="127"/>
        <end position="179"/>
    </location>
</feature>
<evidence type="ECO:0000256" key="2">
    <source>
        <dbReference type="SAM" id="MobiDB-lite"/>
    </source>
</evidence>
<organism evidence="4 5">
    <name type="scientific">Candida parapsilosis</name>
    <name type="common">Yeast</name>
    <dbReference type="NCBI Taxonomy" id="5480"/>
    <lineage>
        <taxon>Eukaryota</taxon>
        <taxon>Fungi</taxon>
        <taxon>Dikarya</taxon>
        <taxon>Ascomycota</taxon>
        <taxon>Saccharomycotina</taxon>
        <taxon>Pichiomycetes</taxon>
        <taxon>Debaryomycetaceae</taxon>
        <taxon>Candida/Lodderomyces clade</taxon>
        <taxon>Candida</taxon>
    </lineage>
</organism>
<evidence type="ECO:0000313" key="4">
    <source>
        <dbReference type="EMBL" id="KAF6057572.1"/>
    </source>
</evidence>
<keyword evidence="1" id="KW-0175">Coiled coil</keyword>
<evidence type="ECO:0000256" key="1">
    <source>
        <dbReference type="SAM" id="Coils"/>
    </source>
</evidence>